<accession>A0A061AFK3</accession>
<gene>
    <name evidence="6" type="ORF">CYFA0S_01e00914g</name>
</gene>
<feature type="region of interest" description="Disordered" evidence="4">
    <location>
        <begin position="41"/>
        <end position="63"/>
    </location>
</feature>
<evidence type="ECO:0000256" key="4">
    <source>
        <dbReference type="SAM" id="MobiDB-lite"/>
    </source>
</evidence>
<dbReference type="OrthoDB" id="1068471at2759"/>
<dbReference type="Pfam" id="PF12894">
    <property type="entry name" value="ANAPC4_WD40"/>
    <property type="match status" value="1"/>
</dbReference>
<dbReference type="SUPFAM" id="SSF50978">
    <property type="entry name" value="WD40 repeat-like"/>
    <property type="match status" value="1"/>
</dbReference>
<dbReference type="InterPro" id="IPR024977">
    <property type="entry name" value="Apc4-like_WD40_dom"/>
</dbReference>
<proteinExistence type="inferred from homology"/>
<evidence type="ECO:0000256" key="2">
    <source>
        <dbReference type="ARBA" id="ARBA00022490"/>
    </source>
</evidence>
<organism evidence="6">
    <name type="scientific">Cyberlindnera fabianii</name>
    <name type="common">Yeast</name>
    <name type="synonym">Hansenula fabianii</name>
    <dbReference type="NCBI Taxonomy" id="36022"/>
    <lineage>
        <taxon>Eukaryota</taxon>
        <taxon>Fungi</taxon>
        <taxon>Dikarya</taxon>
        <taxon>Ascomycota</taxon>
        <taxon>Saccharomycotina</taxon>
        <taxon>Saccharomycetes</taxon>
        <taxon>Phaffomycetales</taxon>
        <taxon>Phaffomycetaceae</taxon>
        <taxon>Cyberlindnera</taxon>
    </lineage>
</organism>
<keyword evidence="2" id="KW-0963">Cytoplasm</keyword>
<protein>
    <submittedName>
        <fullName evidence="6">CYFA0S01e00914g1_1</fullName>
    </submittedName>
</protein>
<sequence>MYITNHTLFKPPNDQPITTLHQHTSSYLFLTQQSTAHLYNVKSTHQSSSSSSSPLPISSYTGHNPRSSITSLSPLSTTQFITTSTVIIIHDISQETPMRRIEPETSSQGASGGSRFVIRDSVSLTEDVIACCGDDMVVSLYDLRQKSVWRPVQKFQDAKDSLNSIDWDHKRKILCCGGSEGVLRNYDLRKQVCLHDDFHGDRIMSVECDQEASFTSTSIVVGVMGNEEAVKVWDIDEMAIRAKFRKKQCDKEYKIDTRIGGGGKILISGSESGEIYVWDRFDQRQSLCVSRISEASDDSLQLDRDLGDVMSAVSVLDTTVFVGRGDGAVERFEVV</sequence>
<feature type="compositionally biased region" description="Low complexity" evidence="4">
    <location>
        <begin position="47"/>
        <end position="59"/>
    </location>
</feature>
<dbReference type="AlphaFoldDB" id="A0A061AFK3"/>
<dbReference type="Gene3D" id="2.130.10.10">
    <property type="entry name" value="YVTN repeat-like/Quinoprotein amine dehydrogenase"/>
    <property type="match status" value="1"/>
</dbReference>
<dbReference type="EMBL" id="LK052886">
    <property type="protein sequence ID" value="CDR36367.1"/>
    <property type="molecule type" value="Genomic_DNA"/>
</dbReference>
<comment type="similarity">
    <text evidence="3">Belongs to the WD repeat MORG1 family.</text>
</comment>
<dbReference type="GO" id="GO:0000398">
    <property type="term" value="P:mRNA splicing, via spliceosome"/>
    <property type="evidence" value="ECO:0007669"/>
    <property type="project" value="TreeGrafter"/>
</dbReference>
<dbReference type="PANTHER" id="PTHR22842:SF3">
    <property type="entry name" value="WD REPEAT DOMAIN-CONTAINING PROTEIN 83"/>
    <property type="match status" value="1"/>
</dbReference>
<dbReference type="VEuPathDB" id="FungiDB:BON22_0797"/>
<dbReference type="SMART" id="SM00320">
    <property type="entry name" value="WD40"/>
    <property type="match status" value="4"/>
</dbReference>
<dbReference type="PANTHER" id="PTHR22842">
    <property type="entry name" value="WD40 REPEAT PROTEIN"/>
    <property type="match status" value="1"/>
</dbReference>
<evidence type="ECO:0000256" key="1">
    <source>
        <dbReference type="ARBA" id="ARBA00004496"/>
    </source>
</evidence>
<dbReference type="InterPro" id="IPR036322">
    <property type="entry name" value="WD40_repeat_dom_sf"/>
</dbReference>
<dbReference type="InterPro" id="IPR001680">
    <property type="entry name" value="WD40_rpt"/>
</dbReference>
<name>A0A061AFK3_CYBFA</name>
<evidence type="ECO:0000259" key="5">
    <source>
        <dbReference type="Pfam" id="PF12894"/>
    </source>
</evidence>
<dbReference type="InterPro" id="IPR015943">
    <property type="entry name" value="WD40/YVTN_repeat-like_dom_sf"/>
</dbReference>
<evidence type="ECO:0000256" key="3">
    <source>
        <dbReference type="ARBA" id="ARBA00038145"/>
    </source>
</evidence>
<reference evidence="6" key="1">
    <citation type="journal article" date="2014" name="Genome Announc.">
        <title>Genome sequence of the yeast Cyberlindnera fabianii (Hansenula fabianii).</title>
        <authorList>
            <person name="Freel K.C."/>
            <person name="Sarilar V."/>
            <person name="Neuveglise C."/>
            <person name="Devillers H."/>
            <person name="Friedrich A."/>
            <person name="Schacherer J."/>
        </authorList>
    </citation>
    <scope>NUCLEOTIDE SEQUENCE</scope>
    <source>
        <strain evidence="6">YJS4271</strain>
    </source>
</reference>
<comment type="subcellular location">
    <subcellularLocation>
        <location evidence="1">Cytoplasm</location>
    </subcellularLocation>
</comment>
<dbReference type="GO" id="GO:0071013">
    <property type="term" value="C:catalytic step 2 spliceosome"/>
    <property type="evidence" value="ECO:0007669"/>
    <property type="project" value="TreeGrafter"/>
</dbReference>
<feature type="domain" description="Anaphase-promoting complex subunit 4-like WD40" evidence="5">
    <location>
        <begin position="125"/>
        <end position="196"/>
    </location>
</feature>
<dbReference type="GO" id="GO:0005737">
    <property type="term" value="C:cytoplasm"/>
    <property type="evidence" value="ECO:0007669"/>
    <property type="project" value="UniProtKB-SubCell"/>
</dbReference>
<evidence type="ECO:0000313" key="6">
    <source>
        <dbReference type="EMBL" id="CDR36367.1"/>
    </source>
</evidence>
<dbReference type="InterPro" id="IPR051980">
    <property type="entry name" value="WD_repeat_MORG1"/>
</dbReference>